<dbReference type="InterPro" id="IPR029058">
    <property type="entry name" value="AB_hydrolase_fold"/>
</dbReference>
<evidence type="ECO:0000313" key="3">
    <source>
        <dbReference type="Proteomes" id="UP000006048"/>
    </source>
</evidence>
<dbReference type="Gene3D" id="3.40.50.1820">
    <property type="entry name" value="alpha/beta hydrolase"/>
    <property type="match status" value="1"/>
</dbReference>
<accession>I4B169</accession>
<dbReference type="STRING" id="869212.Turpa_0370"/>
<keyword evidence="3" id="KW-1185">Reference proteome</keyword>
<evidence type="ECO:0000256" key="1">
    <source>
        <dbReference type="SAM" id="SignalP"/>
    </source>
</evidence>
<protein>
    <submittedName>
        <fullName evidence="2">Lipase</fullName>
    </submittedName>
</protein>
<reference evidence="2 3" key="1">
    <citation type="submission" date="2012-06" db="EMBL/GenBank/DDBJ databases">
        <title>The complete chromosome of genome of Turneriella parva DSM 21527.</title>
        <authorList>
            <consortium name="US DOE Joint Genome Institute (JGI-PGF)"/>
            <person name="Lucas S."/>
            <person name="Han J."/>
            <person name="Lapidus A."/>
            <person name="Bruce D."/>
            <person name="Goodwin L."/>
            <person name="Pitluck S."/>
            <person name="Peters L."/>
            <person name="Kyrpides N."/>
            <person name="Mavromatis K."/>
            <person name="Ivanova N."/>
            <person name="Mikhailova N."/>
            <person name="Chertkov O."/>
            <person name="Detter J.C."/>
            <person name="Tapia R."/>
            <person name="Han C."/>
            <person name="Land M."/>
            <person name="Hauser L."/>
            <person name="Markowitz V."/>
            <person name="Cheng J.-F."/>
            <person name="Hugenholtz P."/>
            <person name="Woyke T."/>
            <person name="Wu D."/>
            <person name="Gronow S."/>
            <person name="Wellnitz S."/>
            <person name="Brambilla E."/>
            <person name="Klenk H.-P."/>
            <person name="Eisen J.A."/>
        </authorList>
    </citation>
    <scope>NUCLEOTIDE SEQUENCE [LARGE SCALE GENOMIC DNA]</scope>
    <source>
        <strain evidence="3">ATCC BAA-1111 / DSM 21527 / NCTC 11395 / H</strain>
    </source>
</reference>
<evidence type="ECO:0000313" key="2">
    <source>
        <dbReference type="EMBL" id="AFM11026.1"/>
    </source>
</evidence>
<dbReference type="Proteomes" id="UP000006048">
    <property type="component" value="Chromosome"/>
</dbReference>
<name>I4B169_TURPD</name>
<feature type="chain" id="PRO_5003686182" evidence="1">
    <location>
        <begin position="17"/>
        <end position="302"/>
    </location>
</feature>
<gene>
    <name evidence="2" type="ordered locus">Turpa_0370</name>
</gene>
<feature type="signal peptide" evidence="1">
    <location>
        <begin position="1"/>
        <end position="16"/>
    </location>
</feature>
<dbReference type="AlphaFoldDB" id="I4B169"/>
<dbReference type="HOGENOM" id="CLU_015737_1_2_12"/>
<dbReference type="KEGG" id="tpx:Turpa_0370"/>
<sequence>MKFIVLSLLAVSFAWAGSGSSTKPLQGSYPIVLSHGVLGFDDTKGLVGGLIKYWGGMDEHLRSQGAAVLTPGTNPMQSVQNRANDQKNQINLWIAANGYSKVHIIAHSQGALVSRYMTSSLGMAPKVSTITSINGVNRGTPVADIALAVIPSWLQPSVNIVINVLSKVIYGKTQQDLIAMTSSLTVANVNALNNTNPNMAGVKYYSYGSHITLPDLIQHPIMGLAYPITWTGGVFNGQGGTNDGVVPLSSQKWGTWKGGPSYGIFTTGVDHIQATNFSYMGETWYNVRQYYLTMASNAKSNQ</sequence>
<dbReference type="RefSeq" id="WP_014801546.1">
    <property type="nucleotide sequence ID" value="NC_018020.1"/>
</dbReference>
<keyword evidence="1" id="KW-0732">Signal</keyword>
<dbReference type="OrthoDB" id="9765872at2"/>
<proteinExistence type="predicted"/>
<organism evidence="2 3">
    <name type="scientific">Turneriella parva (strain ATCC BAA-1111 / DSM 21527 / NCTC 11395 / H)</name>
    <name type="common">Leptospira parva</name>
    <dbReference type="NCBI Taxonomy" id="869212"/>
    <lineage>
        <taxon>Bacteria</taxon>
        <taxon>Pseudomonadati</taxon>
        <taxon>Spirochaetota</taxon>
        <taxon>Spirochaetia</taxon>
        <taxon>Leptospirales</taxon>
        <taxon>Leptospiraceae</taxon>
        <taxon>Turneriella</taxon>
    </lineage>
</organism>
<dbReference type="SUPFAM" id="SSF53474">
    <property type="entry name" value="alpha/beta-Hydrolases"/>
    <property type="match status" value="1"/>
</dbReference>
<dbReference type="EMBL" id="CP002959">
    <property type="protein sequence ID" value="AFM11026.1"/>
    <property type="molecule type" value="Genomic_DNA"/>
</dbReference>